<dbReference type="EMBL" id="KU998247">
    <property type="protein sequence ID" value="ANA86853.1"/>
    <property type="molecule type" value="Genomic_DNA"/>
</dbReference>
<keyword evidence="2" id="KW-1185">Reference proteome</keyword>
<sequence>MESEHAVTKNNMLVLILDVLDLPIALVSSVVSGEYSDARREAIRAGLYSPIETADMLTNTWNTAA</sequence>
<name>A0A166YBZ7_9CAUD</name>
<dbReference type="KEGG" id="vg:28802756"/>
<reference evidence="1 2" key="1">
    <citation type="submission" date="2016-03" db="EMBL/GenBank/DDBJ databases">
        <authorList>
            <person name="Montgomery M.T."/>
            <person name="Guerrero C.A."/>
            <person name="Mavrich T.N."/>
            <person name="Pope W.H."/>
            <person name="Garlena R.A."/>
            <person name="Russell D.A."/>
            <person name="Jacobs-Sera D."/>
            <person name="Hendrix R.W."/>
            <person name="Hatfull G.F."/>
        </authorList>
    </citation>
    <scope>NUCLEOTIDE SEQUENCE [LARGE SCALE GENOMIC DNA]</scope>
</reference>
<dbReference type="GeneID" id="28802756"/>
<dbReference type="RefSeq" id="YP_009276290.1">
    <property type="nucleotide sequence ID" value="NC_030936.1"/>
</dbReference>
<organism evidence="1 2">
    <name type="scientific">Gordonia phage Bachita</name>
    <dbReference type="NCBI Taxonomy" id="1838061"/>
    <lineage>
        <taxon>Viruses</taxon>
        <taxon>Duplodnaviria</taxon>
        <taxon>Heunggongvirae</taxon>
        <taxon>Uroviricota</taxon>
        <taxon>Caudoviricetes</taxon>
        <taxon>Smoothievirus</taxon>
        <taxon>Smoothievirus bachita</taxon>
    </lineage>
</organism>
<accession>A0A166YBZ7</accession>
<gene>
    <name evidence="1" type="primary">179</name>
    <name evidence="1" type="ORF">PBI_BACHITA_179</name>
</gene>
<dbReference type="Proteomes" id="UP000201796">
    <property type="component" value="Segment"/>
</dbReference>
<evidence type="ECO:0000313" key="1">
    <source>
        <dbReference type="EMBL" id="ANA86853.1"/>
    </source>
</evidence>
<proteinExistence type="predicted"/>
<protein>
    <submittedName>
        <fullName evidence="1">Uncharacterized protein</fullName>
    </submittedName>
</protein>
<evidence type="ECO:0000313" key="2">
    <source>
        <dbReference type="Proteomes" id="UP000201796"/>
    </source>
</evidence>